<gene>
    <name evidence="1" type="ORF">BD311DRAFT_769623</name>
</gene>
<dbReference type="Proteomes" id="UP000292957">
    <property type="component" value="Unassembled WGS sequence"/>
</dbReference>
<proteinExistence type="predicted"/>
<accession>A0A4Q9MB42</accession>
<protein>
    <submittedName>
        <fullName evidence="1">Uncharacterized protein</fullName>
    </submittedName>
</protein>
<sequence length="175" mass="19961">MNRLLGPCLAATRSAQTRISTQPGPLDRQAEYRATLVIQLRQRRPDHCGRNRWFFCRPYVTCLARDTPSLRHDNIPPLMTQRRGTALSVLSLVVTTREGPAWRRPDSVLHLTKLRLPRDVPTETRSRCRRSETRWSQPSCRTMQSVVVQHLGAFLCTSRARQQTRVTCSAAGEGL</sequence>
<dbReference type="EMBL" id="ML143523">
    <property type="protein sequence ID" value="TBU22881.1"/>
    <property type="molecule type" value="Genomic_DNA"/>
</dbReference>
<organism evidence="1">
    <name type="scientific">Dichomitus squalens</name>
    <dbReference type="NCBI Taxonomy" id="114155"/>
    <lineage>
        <taxon>Eukaryota</taxon>
        <taxon>Fungi</taxon>
        <taxon>Dikarya</taxon>
        <taxon>Basidiomycota</taxon>
        <taxon>Agaricomycotina</taxon>
        <taxon>Agaricomycetes</taxon>
        <taxon>Polyporales</taxon>
        <taxon>Polyporaceae</taxon>
        <taxon>Dichomitus</taxon>
    </lineage>
</organism>
<reference evidence="1" key="1">
    <citation type="submission" date="2019-01" db="EMBL/GenBank/DDBJ databases">
        <title>Draft genome sequences of three monokaryotic isolates of the white-rot basidiomycete fungus Dichomitus squalens.</title>
        <authorList>
            <consortium name="DOE Joint Genome Institute"/>
            <person name="Lopez S.C."/>
            <person name="Andreopoulos B."/>
            <person name="Pangilinan J."/>
            <person name="Lipzen A."/>
            <person name="Riley R."/>
            <person name="Ahrendt S."/>
            <person name="Ng V."/>
            <person name="Barry K."/>
            <person name="Daum C."/>
            <person name="Grigoriev I.V."/>
            <person name="Hilden K.S."/>
            <person name="Makela M.R."/>
            <person name="de Vries R.P."/>
        </authorList>
    </citation>
    <scope>NUCLEOTIDE SEQUENCE [LARGE SCALE GENOMIC DNA]</scope>
    <source>
        <strain evidence="1">OM18370.1</strain>
    </source>
</reference>
<evidence type="ECO:0000313" key="1">
    <source>
        <dbReference type="EMBL" id="TBU22881.1"/>
    </source>
</evidence>
<dbReference type="AlphaFoldDB" id="A0A4Q9MB42"/>
<name>A0A4Q9MB42_9APHY</name>